<dbReference type="AlphaFoldDB" id="A0A2U3K629"/>
<dbReference type="EMBL" id="OMOF01000050">
    <property type="protein sequence ID" value="SPF35017.1"/>
    <property type="molecule type" value="Genomic_DNA"/>
</dbReference>
<evidence type="ECO:0000256" key="1">
    <source>
        <dbReference type="SAM" id="MobiDB-lite"/>
    </source>
</evidence>
<dbReference type="Pfam" id="PF13592">
    <property type="entry name" value="HTH_33"/>
    <property type="match status" value="1"/>
</dbReference>
<organism evidence="3 4">
    <name type="scientific">Candidatus Desulfosporosinus infrequens</name>
    <dbReference type="NCBI Taxonomy" id="2043169"/>
    <lineage>
        <taxon>Bacteria</taxon>
        <taxon>Bacillati</taxon>
        <taxon>Bacillota</taxon>
        <taxon>Clostridia</taxon>
        <taxon>Eubacteriales</taxon>
        <taxon>Desulfitobacteriaceae</taxon>
        <taxon>Desulfosporosinus</taxon>
    </lineage>
</organism>
<feature type="domain" description="Winged helix-turn helix" evidence="2">
    <location>
        <begin position="110"/>
        <end position="162"/>
    </location>
</feature>
<dbReference type="Proteomes" id="UP000238916">
    <property type="component" value="Unassembled WGS sequence"/>
</dbReference>
<feature type="region of interest" description="Disordered" evidence="1">
    <location>
        <begin position="144"/>
        <end position="166"/>
    </location>
</feature>
<evidence type="ECO:0000313" key="4">
    <source>
        <dbReference type="Proteomes" id="UP000238916"/>
    </source>
</evidence>
<proteinExistence type="predicted"/>
<evidence type="ECO:0000259" key="2">
    <source>
        <dbReference type="Pfam" id="PF13592"/>
    </source>
</evidence>
<feature type="compositionally biased region" description="Basic and acidic residues" evidence="1">
    <location>
        <begin position="151"/>
        <end position="166"/>
    </location>
</feature>
<name>A0A2U3K629_9FIRM</name>
<dbReference type="InterPro" id="IPR025959">
    <property type="entry name" value="Winged_HTH_dom"/>
</dbReference>
<sequence>MARSQKPFSEEQKVEIQEALKRSKNTWEQKRLMILNIRAEKGSTTEEIANMLKCSKSNVTHTITNYFREGLDSIKWTKKEGNRRNLKLNEESEFLKPFLDKAEKGQMLIVNEIKQEYQQKIGHTVPHSTIYRVLKRQGWRKIMPRSKHPKSKPEEFGAYKKNQGED</sequence>
<reference evidence="4" key="1">
    <citation type="submission" date="2018-02" db="EMBL/GenBank/DDBJ databases">
        <authorList>
            <person name="Hausmann B."/>
        </authorList>
    </citation>
    <scope>NUCLEOTIDE SEQUENCE [LARGE SCALE GENOMIC DNA]</scope>
    <source>
        <strain evidence="4">Peat soil MAG SbF1</strain>
    </source>
</reference>
<dbReference type="SUPFAM" id="SSF46689">
    <property type="entry name" value="Homeodomain-like"/>
    <property type="match status" value="1"/>
</dbReference>
<accession>A0A2U3K629</accession>
<evidence type="ECO:0000313" key="3">
    <source>
        <dbReference type="EMBL" id="SPF35017.1"/>
    </source>
</evidence>
<dbReference type="OrthoDB" id="583470at2"/>
<gene>
    <name evidence="3" type="ORF">SBF1_1430001</name>
</gene>
<dbReference type="InterPro" id="IPR009057">
    <property type="entry name" value="Homeodomain-like_sf"/>
</dbReference>
<protein>
    <recommendedName>
        <fullName evidence="2">Winged helix-turn helix domain-containing protein</fullName>
    </recommendedName>
</protein>